<dbReference type="EMBL" id="JBHTLI010000002">
    <property type="protein sequence ID" value="MFD1096401.1"/>
    <property type="molecule type" value="Genomic_DNA"/>
</dbReference>
<keyword evidence="3" id="KW-0378">Hydrolase</keyword>
<feature type="transmembrane region" description="Helical" evidence="1">
    <location>
        <begin position="58"/>
        <end position="77"/>
    </location>
</feature>
<dbReference type="RefSeq" id="WP_380746008.1">
    <property type="nucleotide sequence ID" value="NZ_JBHTLI010000002.1"/>
</dbReference>
<feature type="transmembrane region" description="Helical" evidence="1">
    <location>
        <begin position="17"/>
        <end position="38"/>
    </location>
</feature>
<proteinExistence type="predicted"/>
<keyword evidence="1" id="KW-1133">Transmembrane helix</keyword>
<feature type="transmembrane region" description="Helical" evidence="1">
    <location>
        <begin position="202"/>
        <end position="221"/>
    </location>
</feature>
<gene>
    <name evidence="3" type="ORF">ACFQ3Q_11615</name>
</gene>
<protein>
    <submittedName>
        <fullName evidence="3">CPBP family intramembrane glutamic endopeptidase</fullName>
        <ecNumber evidence="3">3.4.-.-</ecNumber>
    </submittedName>
</protein>
<dbReference type="Proteomes" id="UP001597131">
    <property type="component" value="Unassembled WGS sequence"/>
</dbReference>
<dbReference type="Pfam" id="PF02517">
    <property type="entry name" value="Rce1-like"/>
    <property type="match status" value="1"/>
</dbReference>
<dbReference type="EC" id="3.4.-.-" evidence="3"/>
<sequence length="225" mass="26303">MPETDLLFKLKNLFRNYGMLLACYFIFFLFLGFLNAIFPEFDFDKYEQSGLFKLMDENPLKFALMAVVFAPIVEEGVFRSLIRPSHNELIFFLCCLLALSGMYILPTQGHWLLKFAVILLGSVIIFIFLKSFLPEELIAKLRHFLYRHTTTVWLLTSFLFGLVHIGNYVEAFEINLLLILLIFPRILAGYFFGKLKLENHSLLWPILMHALNNGIIMLFMLPRFL</sequence>
<evidence type="ECO:0000313" key="4">
    <source>
        <dbReference type="Proteomes" id="UP001597131"/>
    </source>
</evidence>
<evidence type="ECO:0000313" key="3">
    <source>
        <dbReference type="EMBL" id="MFD1096401.1"/>
    </source>
</evidence>
<dbReference type="GO" id="GO:0016787">
    <property type="term" value="F:hydrolase activity"/>
    <property type="evidence" value="ECO:0007669"/>
    <property type="project" value="UniProtKB-KW"/>
</dbReference>
<name>A0ABW3NUL0_9FLAO</name>
<comment type="caution">
    <text evidence="3">The sequence shown here is derived from an EMBL/GenBank/DDBJ whole genome shotgun (WGS) entry which is preliminary data.</text>
</comment>
<keyword evidence="1" id="KW-0812">Transmembrane</keyword>
<evidence type="ECO:0000259" key="2">
    <source>
        <dbReference type="Pfam" id="PF02517"/>
    </source>
</evidence>
<reference evidence="4" key="1">
    <citation type="journal article" date="2019" name="Int. J. Syst. Evol. Microbiol.">
        <title>The Global Catalogue of Microorganisms (GCM) 10K type strain sequencing project: providing services to taxonomists for standard genome sequencing and annotation.</title>
        <authorList>
            <consortium name="The Broad Institute Genomics Platform"/>
            <consortium name="The Broad Institute Genome Sequencing Center for Infectious Disease"/>
            <person name="Wu L."/>
            <person name="Ma J."/>
        </authorList>
    </citation>
    <scope>NUCLEOTIDE SEQUENCE [LARGE SCALE GENOMIC DNA]</scope>
    <source>
        <strain evidence="4">CCUG 64793</strain>
    </source>
</reference>
<feature type="domain" description="CAAX prenyl protease 2/Lysostaphin resistance protein A-like" evidence="2">
    <location>
        <begin position="59"/>
        <end position="214"/>
    </location>
</feature>
<keyword evidence="4" id="KW-1185">Reference proteome</keyword>
<evidence type="ECO:0000256" key="1">
    <source>
        <dbReference type="SAM" id="Phobius"/>
    </source>
</evidence>
<feature type="transmembrane region" description="Helical" evidence="1">
    <location>
        <begin position="150"/>
        <end position="168"/>
    </location>
</feature>
<feature type="transmembrane region" description="Helical" evidence="1">
    <location>
        <begin position="111"/>
        <end position="129"/>
    </location>
</feature>
<dbReference type="InterPro" id="IPR003675">
    <property type="entry name" value="Rce1/LyrA-like_dom"/>
</dbReference>
<accession>A0ABW3NUL0</accession>
<feature type="transmembrane region" description="Helical" evidence="1">
    <location>
        <begin position="89"/>
        <end position="105"/>
    </location>
</feature>
<feature type="transmembrane region" description="Helical" evidence="1">
    <location>
        <begin position="174"/>
        <end position="193"/>
    </location>
</feature>
<keyword evidence="1" id="KW-0472">Membrane</keyword>
<organism evidence="3 4">
    <name type="scientific">Salegentibacter chungangensis</name>
    <dbReference type="NCBI Taxonomy" id="1335724"/>
    <lineage>
        <taxon>Bacteria</taxon>
        <taxon>Pseudomonadati</taxon>
        <taxon>Bacteroidota</taxon>
        <taxon>Flavobacteriia</taxon>
        <taxon>Flavobacteriales</taxon>
        <taxon>Flavobacteriaceae</taxon>
        <taxon>Salegentibacter</taxon>
    </lineage>
</organism>